<dbReference type="GO" id="GO:0004668">
    <property type="term" value="F:protein-arginine deiminase activity"/>
    <property type="evidence" value="ECO:0007669"/>
    <property type="project" value="InterPro"/>
</dbReference>
<dbReference type="PANTHER" id="PTHR31377">
    <property type="entry name" value="AGMATINE DEIMINASE-RELATED"/>
    <property type="match status" value="1"/>
</dbReference>
<gene>
    <name evidence="1" type="ORF">APAC_1593</name>
</gene>
<dbReference type="OrthoDB" id="7871381at2"/>
<dbReference type="RefSeq" id="WP_130233624.1">
    <property type="nucleotide sequence ID" value="NZ_BMEF01000064.1"/>
</dbReference>
<dbReference type="Proteomes" id="UP000322726">
    <property type="component" value="Chromosome"/>
</dbReference>
<evidence type="ECO:0000313" key="2">
    <source>
        <dbReference type="Proteomes" id="UP000322726"/>
    </source>
</evidence>
<dbReference type="PANTHER" id="PTHR31377:SF0">
    <property type="entry name" value="AGMATINE DEIMINASE-RELATED"/>
    <property type="match status" value="1"/>
</dbReference>
<dbReference type="AlphaFoldDB" id="A0A5C2H6V7"/>
<dbReference type="Pfam" id="PF04371">
    <property type="entry name" value="PAD_porph"/>
    <property type="match status" value="1"/>
</dbReference>
<dbReference type="InterPro" id="IPR007466">
    <property type="entry name" value="Peptidyl-Arg-deiminase_porph"/>
</dbReference>
<organism evidence="1 2">
    <name type="scientific">Malaciobacter pacificus</name>
    <dbReference type="NCBI Taxonomy" id="1080223"/>
    <lineage>
        <taxon>Bacteria</taxon>
        <taxon>Pseudomonadati</taxon>
        <taxon>Campylobacterota</taxon>
        <taxon>Epsilonproteobacteria</taxon>
        <taxon>Campylobacterales</taxon>
        <taxon>Arcobacteraceae</taxon>
        <taxon>Malaciobacter</taxon>
    </lineage>
</organism>
<reference evidence="2" key="2">
    <citation type="submission" date="2019-09" db="EMBL/GenBank/DDBJ databases">
        <title>Complete genome sequencing of four Arcobacter species reveals a diverse suite of mobile elements.</title>
        <authorList>
            <person name="On S.L.W."/>
            <person name="Miller W.G."/>
            <person name="Biggs P."/>
            <person name="Cornelius A."/>
            <person name="Vandamme P."/>
        </authorList>
    </citation>
    <scope>NUCLEOTIDE SEQUENCE [LARGE SCALE GENOMIC DNA]</scope>
    <source>
        <strain evidence="2">LMG 26638</strain>
    </source>
</reference>
<accession>A0A5C2H6V7</accession>
<dbReference type="EMBL" id="CP035928">
    <property type="protein sequence ID" value="QEP34691.1"/>
    <property type="molecule type" value="Genomic_DNA"/>
</dbReference>
<dbReference type="KEGG" id="apai:APAC_1593"/>
<sequence length="264" mass="31083">METLINLSELLFKKYPNSANKLVTIFKKYNIKYKVLENTNDIWVRDFMPFCLDNGQLVSYIYNPDYLQDQFYKKTITKIHYKKNHLNLVLDGGNFVRYRNKAIMTDKIFKENPKKSKDEIINEIKSICMLDELIIIPKQPYDYLGHSDSMVRFIDENSVLINDFSIESTTFNTMLKKALNNSNLRILSMKYSDNFFNENRNWGAYLNFLKIDNLIILPIYGISEDKLAINQLQNIYSDYIIETIELNEIIEVGGAIHCITNEIF</sequence>
<proteinExistence type="predicted"/>
<reference evidence="1 2" key="3">
    <citation type="submission" date="2019-09" db="EMBL/GenBank/DDBJ databases">
        <title>Taxonomic note: a critical rebuttal of the proposed division of the genus Arcobacter into six genera, emended descriptions of Arcobacter anaerophilus and the genus Arcobacter, and an assessment of genus-level boundaries for Epsilonproteobacteria using in silico genomic comparator tools.</title>
        <authorList>
            <person name="On S.L.W."/>
            <person name="Miller W.G."/>
            <person name="Biggs P."/>
            <person name="Cornelius A."/>
            <person name="Vandamme P."/>
        </authorList>
    </citation>
    <scope>NUCLEOTIDE SEQUENCE [LARGE SCALE GENOMIC DNA]</scope>
    <source>
        <strain evidence="1 2">LMG 26638</strain>
    </source>
</reference>
<protein>
    <submittedName>
        <fullName evidence="1">Peptidyl-arginine deiminase</fullName>
    </submittedName>
</protein>
<dbReference type="Gene3D" id="3.75.10.10">
    <property type="entry name" value="L-arginine/glycine Amidinotransferase, Chain A"/>
    <property type="match status" value="1"/>
</dbReference>
<evidence type="ECO:0000313" key="1">
    <source>
        <dbReference type="EMBL" id="QEP34691.1"/>
    </source>
</evidence>
<dbReference type="GO" id="GO:0009446">
    <property type="term" value="P:putrescine biosynthetic process"/>
    <property type="evidence" value="ECO:0007669"/>
    <property type="project" value="InterPro"/>
</dbReference>
<dbReference type="SUPFAM" id="SSF55909">
    <property type="entry name" value="Pentein"/>
    <property type="match status" value="1"/>
</dbReference>
<name>A0A5C2H6V7_9BACT</name>
<keyword evidence="2" id="KW-1185">Reference proteome</keyword>
<reference evidence="1 2" key="1">
    <citation type="submission" date="2019-09" db="EMBL/GenBank/DDBJ databases">
        <title>Complete genome sequencing of four Arcobacter species reveals a diverse suite of mobile elements.</title>
        <authorList>
            <person name="Miller W.G."/>
            <person name="Yee E."/>
            <person name="Bono J.L."/>
        </authorList>
    </citation>
    <scope>NUCLEOTIDE SEQUENCE [LARGE SCALE GENOMIC DNA]</scope>
    <source>
        <strain evidence="1 2">LMG 26638</strain>
    </source>
</reference>